<evidence type="ECO:0000259" key="18">
    <source>
        <dbReference type="PROSITE" id="PS51194"/>
    </source>
</evidence>
<feature type="region of interest" description="Disordered" evidence="16">
    <location>
        <begin position="235"/>
        <end position="267"/>
    </location>
</feature>
<evidence type="ECO:0000256" key="15">
    <source>
        <dbReference type="ARBA" id="ARBA00049390"/>
    </source>
</evidence>
<dbReference type="PROSITE" id="PS51192">
    <property type="entry name" value="HELICASE_ATP_BIND_1"/>
    <property type="match status" value="1"/>
</dbReference>
<dbReference type="Gene3D" id="3.40.50.300">
    <property type="entry name" value="P-loop containing nucleotide triphosphate hydrolases"/>
    <property type="match status" value="2"/>
</dbReference>
<dbReference type="InterPro" id="IPR011029">
    <property type="entry name" value="DEATH-like_dom_sf"/>
</dbReference>
<keyword evidence="11" id="KW-0067">ATP-binding</keyword>
<keyword evidence="14" id="KW-0051">Antiviral defense</keyword>
<dbReference type="SUPFAM" id="SSF52540">
    <property type="entry name" value="P-loop containing nucleoside triphosphate hydrolases"/>
    <property type="match status" value="1"/>
</dbReference>
<comment type="subcellular location">
    <subcellularLocation>
        <location evidence="1">Cytoplasm</location>
    </subcellularLocation>
</comment>
<feature type="compositionally biased region" description="Basic and acidic residues" evidence="16">
    <location>
        <begin position="296"/>
        <end position="306"/>
    </location>
</feature>
<evidence type="ECO:0000256" key="9">
    <source>
        <dbReference type="ARBA" id="ARBA00022806"/>
    </source>
</evidence>
<dbReference type="InterPro" id="IPR041204">
    <property type="entry name" value="RIG-I-like_C"/>
</dbReference>
<dbReference type="PROSITE" id="PS51194">
    <property type="entry name" value="HELICASE_CTER"/>
    <property type="match status" value="1"/>
</dbReference>
<keyword evidence="10" id="KW-0862">Zinc</keyword>
<feature type="region of interest" description="Disordered" evidence="16">
    <location>
        <begin position="296"/>
        <end position="337"/>
    </location>
</feature>
<evidence type="ECO:0000256" key="6">
    <source>
        <dbReference type="ARBA" id="ARBA00022723"/>
    </source>
</evidence>
<evidence type="ECO:0000256" key="13">
    <source>
        <dbReference type="ARBA" id="ARBA00022884"/>
    </source>
</evidence>
<evidence type="ECO:0000256" key="3">
    <source>
        <dbReference type="ARBA" id="ARBA00012552"/>
    </source>
</evidence>
<dbReference type="InterPro" id="IPR051363">
    <property type="entry name" value="RLR_Helicase"/>
</dbReference>
<protein>
    <recommendedName>
        <fullName evidence="3">RNA helicase</fullName>
        <ecNumber evidence="3">3.6.4.13</ecNumber>
    </recommendedName>
</protein>
<keyword evidence="8" id="KW-0378">Hydrolase</keyword>
<keyword evidence="4" id="KW-0963">Cytoplasm</keyword>
<evidence type="ECO:0000256" key="14">
    <source>
        <dbReference type="ARBA" id="ARBA00023118"/>
    </source>
</evidence>
<dbReference type="Gene3D" id="2.170.150.30">
    <property type="entry name" value="RIG-I-like receptor, C-terminal regulatory domain"/>
    <property type="match status" value="1"/>
</dbReference>
<dbReference type="InterPro" id="IPR038557">
    <property type="entry name" value="RLR_C_sf"/>
</dbReference>
<dbReference type="InterPro" id="IPR021673">
    <property type="entry name" value="RLR_CTR"/>
</dbReference>
<evidence type="ECO:0000256" key="10">
    <source>
        <dbReference type="ARBA" id="ARBA00022833"/>
    </source>
</evidence>
<keyword evidence="7" id="KW-0547">Nucleotide-binding</keyword>
<evidence type="ECO:0000313" key="21">
    <source>
        <dbReference type="Proteomes" id="UP001164746"/>
    </source>
</evidence>
<evidence type="ECO:0000313" key="20">
    <source>
        <dbReference type="EMBL" id="WAR20790.1"/>
    </source>
</evidence>
<feature type="domain" description="Helicase C-terminal" evidence="18">
    <location>
        <begin position="711"/>
        <end position="848"/>
    </location>
</feature>
<evidence type="ECO:0000256" key="2">
    <source>
        <dbReference type="ARBA" id="ARBA00006866"/>
    </source>
</evidence>
<keyword evidence="12" id="KW-0391">Immunity</keyword>
<evidence type="ECO:0000256" key="4">
    <source>
        <dbReference type="ARBA" id="ARBA00022490"/>
    </source>
</evidence>
<feature type="compositionally biased region" description="Basic and acidic residues" evidence="16">
    <location>
        <begin position="252"/>
        <end position="267"/>
    </location>
</feature>
<sequence length="1011" mass="116241">MASFEENMESRVELRVRHWRPAIVQCIQTHQLCTRLASKGIITDAEKTRICDLYRNKSFFDASNELLDIVIRKKQAHKWALFLEALDDEGMEYVKSRLIASDIELPEEREHGKTMLQFFGPDLEKQIDEPLKIARLLKNKKVITDVDLQEITNSTLQRSTDLAVHILLTRMQCHKRPAEWYYEFLCSLRDEGYQHLAKQLEPDFLNNPSACMPKFGPIQHSKKEKEHVLEDNMEFEPSNDLNAPAPSTSETFESKSETEVQEKILQKETDSGNLIYSTTDTENLKDLNIKPERMKSVEEFKDKTNESDEESEEENTLASDYESSDAEEEKPKPHSLELRDYQIELAEDAIKGRNTIICAETGTGKTWVALHIVASHLAAASNSGKPRKVVFMARTGVLIKQQANRFKRFLPQYQTKLITGEEEDSRMIDAFVPNYDIMCFTPQILVNNLDSKNIETLSKFSLLVFDECHHTRGDEPYARLARRYLVEKGRQTAGLPQMIGLTASVGVGPSRTVEEAVDHILHICARLDTTLLSTVERCKESLLKWVNIPKEEVVKMVTRVPDPGRDIMLNAMDDTESLLEDMAFLQPDLTDLMIEKKPAEKESQAYNKWTGDIEKAAQLNVTDHETARDISSCARYLNVYNSALEVNNLLQLKHVIKYLADKHNLEMQGKSKHTDQEKILFKKLLDVQKKLSARAREKDTENPNVKIVSDQLRQMIQEKGDDSRAIVFVKARATCRALAEYIDRDLREIGMTESVQTETVEKFREGHYKVMVCTSVGTEGIDVPDCNIVVNYNYSGDEITKIQMKGRSRKKGATHVIVGSDKQVEQEMVNAYKANMMYKAMDDFKRLNPKNIGYKVAIYQKEEMQKHRYKMEYEKAKKSKMSEDDLEILCRRCNTKACLVSDIRKLGHDHLVLDKSFANRITTKPHKSPKKYDGIEKKSKMFCKKCPLDWGIVAERDGVDLWILKIQCFKFRNMRSADVSAYKKWIEVPYAVPEMNLEDIPKFFGTVDEVA</sequence>
<keyword evidence="21" id="KW-1185">Reference proteome</keyword>
<dbReference type="InterPro" id="IPR001650">
    <property type="entry name" value="Helicase_C-like"/>
</dbReference>
<keyword evidence="5" id="KW-0399">Innate immunity</keyword>
<reference evidence="20" key="1">
    <citation type="submission" date="2022-11" db="EMBL/GenBank/DDBJ databases">
        <title>Centuries of genome instability and evolution in soft-shell clam transmissible cancer (bioRxiv).</title>
        <authorList>
            <person name="Hart S.F.M."/>
            <person name="Yonemitsu M.A."/>
            <person name="Giersch R.M."/>
            <person name="Beal B.F."/>
            <person name="Arriagada G."/>
            <person name="Davis B.W."/>
            <person name="Ostrander E.A."/>
            <person name="Goff S.P."/>
            <person name="Metzger M.J."/>
        </authorList>
    </citation>
    <scope>NUCLEOTIDE SEQUENCE</scope>
    <source>
        <strain evidence="20">MELC-2E11</strain>
        <tissue evidence="20">Siphon/mantle</tissue>
    </source>
</reference>
<dbReference type="Proteomes" id="UP001164746">
    <property type="component" value="Chromosome 12"/>
</dbReference>
<dbReference type="PROSITE" id="PS51789">
    <property type="entry name" value="RLR_CTR"/>
    <property type="match status" value="1"/>
</dbReference>
<evidence type="ECO:0000256" key="16">
    <source>
        <dbReference type="SAM" id="MobiDB-lite"/>
    </source>
</evidence>
<name>A0ABY7FFD3_MYAAR</name>
<comment type="similarity">
    <text evidence="2">Belongs to the helicase family. RLR subfamily.</text>
</comment>
<dbReference type="Pfam" id="PF00270">
    <property type="entry name" value="DEAD"/>
    <property type="match status" value="1"/>
</dbReference>
<keyword evidence="9" id="KW-0347">Helicase</keyword>
<evidence type="ECO:0000259" key="19">
    <source>
        <dbReference type="PROSITE" id="PS51789"/>
    </source>
</evidence>
<dbReference type="InterPro" id="IPR014001">
    <property type="entry name" value="Helicase_ATP-bd"/>
</dbReference>
<accession>A0ABY7FFD3</accession>
<evidence type="ECO:0000256" key="1">
    <source>
        <dbReference type="ARBA" id="ARBA00004496"/>
    </source>
</evidence>
<dbReference type="Pfam" id="PF18119">
    <property type="entry name" value="RIG-I_C"/>
    <property type="match status" value="1"/>
</dbReference>
<evidence type="ECO:0000256" key="11">
    <source>
        <dbReference type="ARBA" id="ARBA00022840"/>
    </source>
</evidence>
<gene>
    <name evidence="20" type="ORF">MAR_014764</name>
</gene>
<evidence type="ECO:0000256" key="8">
    <source>
        <dbReference type="ARBA" id="ARBA00022801"/>
    </source>
</evidence>
<dbReference type="PANTHER" id="PTHR14074:SF16">
    <property type="entry name" value="ANTIVIRAL INNATE IMMUNE RESPONSE RECEPTOR RIG-I"/>
    <property type="match status" value="1"/>
</dbReference>
<dbReference type="EC" id="3.6.4.13" evidence="3"/>
<dbReference type="Pfam" id="PF00271">
    <property type="entry name" value="Helicase_C"/>
    <property type="match status" value="1"/>
</dbReference>
<dbReference type="Gene3D" id="1.10.533.10">
    <property type="entry name" value="Death Domain, Fas"/>
    <property type="match status" value="2"/>
</dbReference>
<evidence type="ECO:0000256" key="12">
    <source>
        <dbReference type="ARBA" id="ARBA00022859"/>
    </source>
</evidence>
<dbReference type="Pfam" id="PF11648">
    <property type="entry name" value="RIG-I_C-RD"/>
    <property type="match status" value="1"/>
</dbReference>
<comment type="catalytic activity">
    <reaction evidence="15">
        <text>ATP + H2O = ADP + phosphate + H(+)</text>
        <dbReference type="Rhea" id="RHEA:13065"/>
        <dbReference type="ChEBI" id="CHEBI:15377"/>
        <dbReference type="ChEBI" id="CHEBI:15378"/>
        <dbReference type="ChEBI" id="CHEBI:30616"/>
        <dbReference type="ChEBI" id="CHEBI:43474"/>
        <dbReference type="ChEBI" id="CHEBI:456216"/>
        <dbReference type="EC" id="3.6.4.13"/>
    </reaction>
    <physiologicalReaction direction="left-to-right" evidence="15">
        <dbReference type="Rhea" id="RHEA:13066"/>
    </physiologicalReaction>
</comment>
<evidence type="ECO:0000259" key="17">
    <source>
        <dbReference type="PROSITE" id="PS51192"/>
    </source>
</evidence>
<feature type="domain" description="RLR CTR" evidence="19">
    <location>
        <begin position="876"/>
        <end position="1002"/>
    </location>
</feature>
<dbReference type="Gene3D" id="1.20.1320.30">
    <property type="match status" value="1"/>
</dbReference>
<dbReference type="SMART" id="SM00487">
    <property type="entry name" value="DEXDc"/>
    <property type="match status" value="1"/>
</dbReference>
<dbReference type="SMART" id="SM00490">
    <property type="entry name" value="HELICc"/>
    <property type="match status" value="1"/>
</dbReference>
<dbReference type="CDD" id="cd01671">
    <property type="entry name" value="CARD"/>
    <property type="match status" value="1"/>
</dbReference>
<dbReference type="EMBL" id="CP111023">
    <property type="protein sequence ID" value="WAR20790.1"/>
    <property type="molecule type" value="Genomic_DNA"/>
</dbReference>
<keyword evidence="13" id="KW-0694">RNA-binding</keyword>
<proteinExistence type="inferred from homology"/>
<feature type="domain" description="Helicase ATP-binding" evidence="17">
    <location>
        <begin position="346"/>
        <end position="523"/>
    </location>
</feature>
<evidence type="ECO:0000256" key="7">
    <source>
        <dbReference type="ARBA" id="ARBA00022741"/>
    </source>
</evidence>
<keyword evidence="6" id="KW-0479">Metal-binding</keyword>
<dbReference type="PANTHER" id="PTHR14074">
    <property type="entry name" value="HELICASE WITH DEATH DOMAIN-RELATED"/>
    <property type="match status" value="1"/>
</dbReference>
<evidence type="ECO:0000256" key="5">
    <source>
        <dbReference type="ARBA" id="ARBA00022588"/>
    </source>
</evidence>
<dbReference type="InterPro" id="IPR011545">
    <property type="entry name" value="DEAD/DEAH_box_helicase_dom"/>
</dbReference>
<organism evidence="20 21">
    <name type="scientific">Mya arenaria</name>
    <name type="common">Soft-shell clam</name>
    <dbReference type="NCBI Taxonomy" id="6604"/>
    <lineage>
        <taxon>Eukaryota</taxon>
        <taxon>Metazoa</taxon>
        <taxon>Spiralia</taxon>
        <taxon>Lophotrochozoa</taxon>
        <taxon>Mollusca</taxon>
        <taxon>Bivalvia</taxon>
        <taxon>Autobranchia</taxon>
        <taxon>Heteroconchia</taxon>
        <taxon>Euheterodonta</taxon>
        <taxon>Imparidentia</taxon>
        <taxon>Neoheterodontei</taxon>
        <taxon>Myida</taxon>
        <taxon>Myoidea</taxon>
        <taxon>Myidae</taxon>
        <taxon>Mya</taxon>
    </lineage>
</organism>
<dbReference type="InterPro" id="IPR027417">
    <property type="entry name" value="P-loop_NTPase"/>
</dbReference>